<evidence type="ECO:0000313" key="2">
    <source>
        <dbReference type="EMBL" id="MPC77899.1"/>
    </source>
</evidence>
<proteinExistence type="predicted"/>
<evidence type="ECO:0000313" key="3">
    <source>
        <dbReference type="Proteomes" id="UP000324222"/>
    </source>
</evidence>
<dbReference type="EMBL" id="VSRR010047047">
    <property type="protein sequence ID" value="MPC77899.1"/>
    <property type="molecule type" value="Genomic_DNA"/>
</dbReference>
<accession>A0A5B7I7K4</accession>
<name>A0A5B7I7K4_PORTR</name>
<protein>
    <submittedName>
        <fullName evidence="2">Uncharacterized protein</fullName>
    </submittedName>
</protein>
<keyword evidence="3" id="KW-1185">Reference proteome</keyword>
<dbReference type="AlphaFoldDB" id="A0A5B7I7K4"/>
<comment type="caution">
    <text evidence="2">The sequence shown here is derived from an EMBL/GenBank/DDBJ whole genome shotgun (WGS) entry which is preliminary data.</text>
</comment>
<feature type="region of interest" description="Disordered" evidence="1">
    <location>
        <begin position="51"/>
        <end position="79"/>
    </location>
</feature>
<organism evidence="2 3">
    <name type="scientific">Portunus trituberculatus</name>
    <name type="common">Swimming crab</name>
    <name type="synonym">Neptunus trituberculatus</name>
    <dbReference type="NCBI Taxonomy" id="210409"/>
    <lineage>
        <taxon>Eukaryota</taxon>
        <taxon>Metazoa</taxon>
        <taxon>Ecdysozoa</taxon>
        <taxon>Arthropoda</taxon>
        <taxon>Crustacea</taxon>
        <taxon>Multicrustacea</taxon>
        <taxon>Malacostraca</taxon>
        <taxon>Eumalacostraca</taxon>
        <taxon>Eucarida</taxon>
        <taxon>Decapoda</taxon>
        <taxon>Pleocyemata</taxon>
        <taxon>Brachyura</taxon>
        <taxon>Eubrachyura</taxon>
        <taxon>Portunoidea</taxon>
        <taxon>Portunidae</taxon>
        <taxon>Portuninae</taxon>
        <taxon>Portunus</taxon>
    </lineage>
</organism>
<feature type="compositionally biased region" description="Polar residues" evidence="1">
    <location>
        <begin position="61"/>
        <end position="79"/>
    </location>
</feature>
<reference evidence="2 3" key="1">
    <citation type="submission" date="2019-05" db="EMBL/GenBank/DDBJ databases">
        <title>Another draft genome of Portunus trituberculatus and its Hox gene families provides insights of decapod evolution.</title>
        <authorList>
            <person name="Jeong J.-H."/>
            <person name="Song I."/>
            <person name="Kim S."/>
            <person name="Choi T."/>
            <person name="Kim D."/>
            <person name="Ryu S."/>
            <person name="Kim W."/>
        </authorList>
    </citation>
    <scope>NUCLEOTIDE SEQUENCE [LARGE SCALE GENOMIC DNA]</scope>
    <source>
        <tissue evidence="2">Muscle</tissue>
    </source>
</reference>
<gene>
    <name evidence="2" type="ORF">E2C01_072368</name>
</gene>
<dbReference type="Proteomes" id="UP000324222">
    <property type="component" value="Unassembled WGS sequence"/>
</dbReference>
<evidence type="ECO:0000256" key="1">
    <source>
        <dbReference type="SAM" id="MobiDB-lite"/>
    </source>
</evidence>
<sequence>MIRDLRQHLAAMRHGHLKSMTSRVQDRYSKFTCVSRLALCRTKMWISANSKQLNDDHWRNDTQAGSPNEPRTNETLPVM</sequence>